<accession>A0A1F6FG26</accession>
<evidence type="ECO:0000313" key="2">
    <source>
        <dbReference type="Proteomes" id="UP000177325"/>
    </source>
</evidence>
<dbReference type="AlphaFoldDB" id="A0A1F6FG26"/>
<reference evidence="1 2" key="1">
    <citation type="journal article" date="2016" name="Nat. Commun.">
        <title>Thousands of microbial genomes shed light on interconnected biogeochemical processes in an aquifer system.</title>
        <authorList>
            <person name="Anantharaman K."/>
            <person name="Brown C.T."/>
            <person name="Hug L.A."/>
            <person name="Sharon I."/>
            <person name="Castelle C.J."/>
            <person name="Probst A.J."/>
            <person name="Thomas B.C."/>
            <person name="Singh A."/>
            <person name="Wilkins M.J."/>
            <person name="Karaoz U."/>
            <person name="Brodie E.L."/>
            <person name="Williams K.H."/>
            <person name="Hubbard S.S."/>
            <person name="Banfield J.F."/>
        </authorList>
    </citation>
    <scope>NUCLEOTIDE SEQUENCE [LARGE SCALE GENOMIC DNA]</scope>
</reference>
<dbReference type="Proteomes" id="UP000177325">
    <property type="component" value="Unassembled WGS sequence"/>
</dbReference>
<name>A0A1F6FG26_9BACT</name>
<proteinExistence type="predicted"/>
<protein>
    <submittedName>
        <fullName evidence="1">Uncharacterized protein</fullName>
    </submittedName>
</protein>
<gene>
    <name evidence="1" type="ORF">A3G90_01875</name>
</gene>
<organism evidence="1 2">
    <name type="scientific">Candidatus Kaiserbacteria bacterium RIFCSPLOWO2_12_FULL_45_26</name>
    <dbReference type="NCBI Taxonomy" id="1798525"/>
    <lineage>
        <taxon>Bacteria</taxon>
        <taxon>Candidatus Kaiseribacteriota</taxon>
    </lineage>
</organism>
<dbReference type="EMBL" id="MFMM01000001">
    <property type="protein sequence ID" value="OGG84810.1"/>
    <property type="molecule type" value="Genomic_DNA"/>
</dbReference>
<evidence type="ECO:0000313" key="1">
    <source>
        <dbReference type="EMBL" id="OGG84810.1"/>
    </source>
</evidence>
<sequence length="208" mass="22721">MIVSLGVFSVVVTTAVGAMLVLISTNQQLQSEQSVMTNLAFALDTMTREIRTGYYYYCDSEANYSSSGPNNIFNNSNNHENIVDRNVQDCPNGRSPSTDNLQGISFYEGGSSITGATGARRIMYFFDGTDPDNKTIMRRVGNTEAQSIVSSGLVIVNAEFVVTGSEDLDNGDAEQPTVTVYIEAQDRSDPTAKSYFLQTTITQRTLDL</sequence>
<dbReference type="STRING" id="1798525.A3G90_01875"/>
<comment type="caution">
    <text evidence="1">The sequence shown here is derived from an EMBL/GenBank/DDBJ whole genome shotgun (WGS) entry which is preliminary data.</text>
</comment>